<dbReference type="Gene3D" id="3.90.1580.10">
    <property type="entry name" value="paralog of FGE (formylglycine-generating enzyme)"/>
    <property type="match status" value="1"/>
</dbReference>
<dbReference type="InterPro" id="IPR019734">
    <property type="entry name" value="TPR_rpt"/>
</dbReference>
<keyword evidence="6 7" id="KW-0067">ATP-binding</keyword>
<evidence type="ECO:0000256" key="4">
    <source>
        <dbReference type="ARBA" id="ARBA00022741"/>
    </source>
</evidence>
<dbReference type="InterPro" id="IPR016187">
    <property type="entry name" value="CTDL_fold"/>
</dbReference>
<dbReference type="OrthoDB" id="6111975at2"/>
<dbReference type="InterPro" id="IPR008271">
    <property type="entry name" value="Ser/Thr_kinase_AS"/>
</dbReference>
<gene>
    <name evidence="11" type="ORF">UABAM_05800</name>
</gene>
<dbReference type="PANTHER" id="PTHR24345">
    <property type="entry name" value="SERINE/THREONINE-PROTEIN KINASE PLK"/>
    <property type="match status" value="1"/>
</dbReference>
<dbReference type="InterPro" id="IPR017441">
    <property type="entry name" value="Protein_kinase_ATP_BS"/>
</dbReference>
<evidence type="ECO:0000259" key="10">
    <source>
        <dbReference type="PROSITE" id="PS50011"/>
    </source>
</evidence>
<keyword evidence="9" id="KW-0472">Membrane</keyword>
<reference evidence="11 12" key="1">
    <citation type="submission" date="2019-08" db="EMBL/GenBank/DDBJ databases">
        <title>Complete genome sequence of Candidatus Uab amorphum.</title>
        <authorList>
            <person name="Shiratori T."/>
            <person name="Suzuki S."/>
            <person name="Kakizawa Y."/>
            <person name="Ishida K."/>
        </authorList>
    </citation>
    <scope>NUCLEOTIDE SEQUENCE [LARGE SCALE GENOMIC DNA]</scope>
    <source>
        <strain evidence="11 12">SRT547</strain>
    </source>
</reference>
<feature type="coiled-coil region" evidence="8">
    <location>
        <begin position="535"/>
        <end position="589"/>
    </location>
</feature>
<evidence type="ECO:0000256" key="9">
    <source>
        <dbReference type="SAM" id="Phobius"/>
    </source>
</evidence>
<organism evidence="11 12">
    <name type="scientific">Uabimicrobium amorphum</name>
    <dbReference type="NCBI Taxonomy" id="2596890"/>
    <lineage>
        <taxon>Bacteria</taxon>
        <taxon>Pseudomonadati</taxon>
        <taxon>Planctomycetota</taxon>
        <taxon>Candidatus Uabimicrobiia</taxon>
        <taxon>Candidatus Uabimicrobiales</taxon>
        <taxon>Candidatus Uabimicrobiaceae</taxon>
        <taxon>Candidatus Uabimicrobium</taxon>
    </lineage>
</organism>
<keyword evidence="4 7" id="KW-0547">Nucleotide-binding</keyword>
<feature type="transmembrane region" description="Helical" evidence="9">
    <location>
        <begin position="301"/>
        <end position="321"/>
    </location>
</feature>
<evidence type="ECO:0000256" key="1">
    <source>
        <dbReference type="ARBA" id="ARBA00012513"/>
    </source>
</evidence>
<evidence type="ECO:0000313" key="12">
    <source>
        <dbReference type="Proteomes" id="UP000326354"/>
    </source>
</evidence>
<evidence type="ECO:0000256" key="7">
    <source>
        <dbReference type="PROSITE-ProRule" id="PRU10141"/>
    </source>
</evidence>
<dbReference type="InterPro" id="IPR000719">
    <property type="entry name" value="Prot_kinase_dom"/>
</dbReference>
<dbReference type="Proteomes" id="UP000326354">
    <property type="component" value="Chromosome"/>
</dbReference>
<keyword evidence="8" id="KW-0175">Coiled coil</keyword>
<feature type="binding site" evidence="7">
    <location>
        <position position="43"/>
    </location>
    <ligand>
        <name>ATP</name>
        <dbReference type="ChEBI" id="CHEBI:30616"/>
    </ligand>
</feature>
<dbReference type="InterPro" id="IPR011990">
    <property type="entry name" value="TPR-like_helical_dom_sf"/>
</dbReference>
<dbReference type="Gene3D" id="1.25.40.10">
    <property type="entry name" value="Tetratricopeptide repeat domain"/>
    <property type="match status" value="1"/>
</dbReference>
<dbReference type="PROSITE" id="PS00108">
    <property type="entry name" value="PROTEIN_KINASE_ST"/>
    <property type="match status" value="1"/>
</dbReference>
<dbReference type="Gene3D" id="3.30.200.20">
    <property type="entry name" value="Phosphorylase Kinase, domain 1"/>
    <property type="match status" value="1"/>
</dbReference>
<evidence type="ECO:0000256" key="6">
    <source>
        <dbReference type="ARBA" id="ARBA00022840"/>
    </source>
</evidence>
<evidence type="ECO:0000256" key="5">
    <source>
        <dbReference type="ARBA" id="ARBA00022777"/>
    </source>
</evidence>
<dbReference type="Pfam" id="PF00069">
    <property type="entry name" value="Pkinase"/>
    <property type="match status" value="1"/>
</dbReference>
<dbReference type="PROSITE" id="PS00107">
    <property type="entry name" value="PROTEIN_KINASE_ATP"/>
    <property type="match status" value="1"/>
</dbReference>
<dbReference type="EC" id="2.7.11.1" evidence="1"/>
<dbReference type="PANTHER" id="PTHR24345:SF0">
    <property type="entry name" value="CELL CYCLE SERINE_THREONINE-PROTEIN KINASE CDC5_MSD2"/>
    <property type="match status" value="1"/>
</dbReference>
<dbReference type="FunFam" id="1.10.510.10:FF:000021">
    <property type="entry name" value="Serine/threonine protein kinase"/>
    <property type="match status" value="1"/>
</dbReference>
<sequence>MGNAIKIGQEIGGCKLVRVLGQGGMGTVFEAVKLSLNKKVAMKILHRDLCNQKNLIQRFFQEAKAAAVLNHPNIVSISNVGEQDGHHYMEMEYIHGQTLKQRIQKDKFISVPKALFILKQVAFGLQFAHDANILHRDIKPANIMLTNHGEVKITDFGLAKFMDQDFNLSKTGEFLGTPYYIAPEIVTGEETIDTRADIYSLGISFYEMLSGKIPFRGKTPMQIAYKHVTEPLPPLQDAAQHVPEIVENLIKDLSEKDPRKRIANMDALIARIEEIENVIDDNTFPMKRSSQWLVPRRTKRLSPIILLFALGIVVWGVVHFLPQSSKNSKNNIQQTKNNPSTNNVVAKQDKSKALWEQSNTLVQQQKYDLAHQKLQELIENYPDSPYQQQACEKNEVVLEIIARRKKEEQQKRKIAQIWDKANELYKNNNYKDAQRLFLEITTKYPTSSYNQEAQRFYKSISATLSRREWAKDLWARASKAFNQREYQQAQKFLKKLIEEYPDPLYLEKAQKKQRVIREYILDNESAKNIWARAQREMSNKNYKDALQQLQKLISRYPQTTIAATARKAKKQLERQLQQQKNIQNQLQNGIAVTKKLLAQKKYSQAITSFGKLRSQFPSAKLNSLYEELYSKILPTKKKIAIGNNIIEFVFVPSGSFVMGTAKESPHFRQEETPHKVVIHHAFYIGKYEVTTAQYNVYKKHTADKQHPVTNVSWDDAHDYCTWLSKQLKMTMRLPSEAEWEYACKAGQNTTYSWGENAAKNLANYTWEQDWVSNWRDHGTVAVGSYPPNSWGIHDMHGNVWEWTASMYSFVYNGTETKRQKGKYMAIRGGGWNYHQGGMRSSYRSKSLYHKKNPWTGFRLVMELAPHSLQLLSYKKK</sequence>
<keyword evidence="2" id="KW-0723">Serine/threonine-protein kinase</keyword>
<dbReference type="KEGG" id="uam:UABAM_05800"/>
<dbReference type="PROSITE" id="PS50011">
    <property type="entry name" value="PROTEIN_KINASE_DOM"/>
    <property type="match status" value="1"/>
</dbReference>
<dbReference type="Gene3D" id="1.10.510.10">
    <property type="entry name" value="Transferase(Phosphotransferase) domain 1"/>
    <property type="match status" value="1"/>
</dbReference>
<dbReference type="SUPFAM" id="SSF56436">
    <property type="entry name" value="C-type lectin-like"/>
    <property type="match status" value="1"/>
</dbReference>
<dbReference type="SMART" id="SM00220">
    <property type="entry name" value="S_TKc"/>
    <property type="match status" value="1"/>
</dbReference>
<evidence type="ECO:0000256" key="2">
    <source>
        <dbReference type="ARBA" id="ARBA00022527"/>
    </source>
</evidence>
<keyword evidence="9" id="KW-1133">Transmembrane helix</keyword>
<dbReference type="CDD" id="cd14014">
    <property type="entry name" value="STKc_PknB_like"/>
    <property type="match status" value="1"/>
</dbReference>
<dbReference type="Pfam" id="PF03781">
    <property type="entry name" value="FGE-sulfatase"/>
    <property type="match status" value="1"/>
</dbReference>
<dbReference type="AlphaFoldDB" id="A0A5S9F6H4"/>
<keyword evidence="12" id="KW-1185">Reference proteome</keyword>
<dbReference type="SUPFAM" id="SSF48452">
    <property type="entry name" value="TPR-like"/>
    <property type="match status" value="1"/>
</dbReference>
<feature type="domain" description="Protein kinase" evidence="10">
    <location>
        <begin position="14"/>
        <end position="279"/>
    </location>
</feature>
<name>A0A5S9F6H4_UABAM</name>
<dbReference type="InterPro" id="IPR042095">
    <property type="entry name" value="SUMF_sf"/>
</dbReference>
<protein>
    <recommendedName>
        <fullName evidence="1">non-specific serine/threonine protein kinase</fullName>
        <ecNumber evidence="1">2.7.11.1</ecNumber>
    </recommendedName>
</protein>
<proteinExistence type="predicted"/>
<keyword evidence="5 11" id="KW-0418">Kinase</keyword>
<dbReference type="GO" id="GO:0004674">
    <property type="term" value="F:protein serine/threonine kinase activity"/>
    <property type="evidence" value="ECO:0007669"/>
    <property type="project" value="UniProtKB-KW"/>
</dbReference>
<dbReference type="Pfam" id="PF13174">
    <property type="entry name" value="TPR_6"/>
    <property type="match status" value="3"/>
</dbReference>
<dbReference type="InterPro" id="IPR005532">
    <property type="entry name" value="SUMF_dom"/>
</dbReference>
<accession>A0A5S9F6H4</accession>
<evidence type="ECO:0000313" key="11">
    <source>
        <dbReference type="EMBL" id="BBM87391.1"/>
    </source>
</evidence>
<keyword evidence="3" id="KW-0808">Transferase</keyword>
<dbReference type="SUPFAM" id="SSF56112">
    <property type="entry name" value="Protein kinase-like (PK-like)"/>
    <property type="match status" value="1"/>
</dbReference>
<dbReference type="RefSeq" id="WP_151971413.1">
    <property type="nucleotide sequence ID" value="NZ_AP019860.1"/>
</dbReference>
<evidence type="ECO:0000256" key="3">
    <source>
        <dbReference type="ARBA" id="ARBA00022679"/>
    </source>
</evidence>
<keyword evidence="9" id="KW-0812">Transmembrane</keyword>
<dbReference type="EMBL" id="AP019860">
    <property type="protein sequence ID" value="BBM87391.1"/>
    <property type="molecule type" value="Genomic_DNA"/>
</dbReference>
<evidence type="ECO:0000256" key="8">
    <source>
        <dbReference type="SAM" id="Coils"/>
    </source>
</evidence>
<dbReference type="GO" id="GO:0005524">
    <property type="term" value="F:ATP binding"/>
    <property type="evidence" value="ECO:0007669"/>
    <property type="project" value="UniProtKB-UniRule"/>
</dbReference>
<dbReference type="InterPro" id="IPR011009">
    <property type="entry name" value="Kinase-like_dom_sf"/>
</dbReference>